<dbReference type="WBParaSite" id="RSKR_0000850800.1">
    <property type="protein sequence ID" value="RSKR_0000850800.1"/>
    <property type="gene ID" value="RSKR_0000850800"/>
</dbReference>
<organism evidence="1 2">
    <name type="scientific">Rhabditophanes sp. KR3021</name>
    <dbReference type="NCBI Taxonomy" id="114890"/>
    <lineage>
        <taxon>Eukaryota</taxon>
        <taxon>Metazoa</taxon>
        <taxon>Ecdysozoa</taxon>
        <taxon>Nematoda</taxon>
        <taxon>Chromadorea</taxon>
        <taxon>Rhabditida</taxon>
        <taxon>Tylenchina</taxon>
        <taxon>Panagrolaimomorpha</taxon>
        <taxon>Strongyloidoidea</taxon>
        <taxon>Alloionematidae</taxon>
        <taxon>Rhabditophanes</taxon>
    </lineage>
</organism>
<dbReference type="Proteomes" id="UP000095286">
    <property type="component" value="Unplaced"/>
</dbReference>
<protein>
    <submittedName>
        <fullName evidence="2">ETS domain-containing protein</fullName>
    </submittedName>
</protein>
<name>A0AC35U724_9BILA</name>
<proteinExistence type="predicted"/>
<evidence type="ECO:0000313" key="2">
    <source>
        <dbReference type="WBParaSite" id="RSKR_0000850800.1"/>
    </source>
</evidence>
<accession>A0AC35U724</accession>
<evidence type="ECO:0000313" key="1">
    <source>
        <dbReference type="Proteomes" id="UP000095286"/>
    </source>
</evidence>
<sequence length="400" mass="44939">MHIAPAGTTTPPIELTNTVVEKMFKTERNMTKHLHSTSNGNVPSNHGSNNGSNNGSVWGISNCDSTITLWQFLLELLASSEYGELIQWTNLKEGEFKLNDAESVAKLWGARKGKPHMNYDKLSRALRYYYDKNIIKKVTGQKFVYRFVALLDELMNMSASNANATFLSDKMNLISRLQSATNGSPMASENFGGQIKFEHHPILPASGVQFFKKLAENEKKKHANIVKQEADAIQLNSEKQIIVSSPSSSLYSPVSVGSSSDLYFKIVLIQDHQKVKTVKSGSKSSSPLLTFNESFAFDLVRERPTLSLLIILIQKRVNDEEEREVGHLILGEDNKTGYGDEVGSLSETDGYTQNLYYQNEVSNQSLTPAFEKGYTNCLLSEYQYKKNNGIFNWFKLSNKW</sequence>
<reference evidence="2" key="1">
    <citation type="submission" date="2016-11" db="UniProtKB">
        <authorList>
            <consortium name="WormBaseParasite"/>
        </authorList>
    </citation>
    <scope>IDENTIFICATION</scope>
    <source>
        <strain evidence="2">KR3021</strain>
    </source>
</reference>